<dbReference type="AlphaFoldDB" id="A0A0R3ULD6"/>
<feature type="region of interest" description="Disordered" evidence="2">
    <location>
        <begin position="126"/>
        <end position="158"/>
    </location>
</feature>
<comment type="similarity">
    <text evidence="1">Belongs to the PPP4R2 family.</text>
</comment>
<protein>
    <submittedName>
        <fullName evidence="3">Uncharacterized protein</fullName>
    </submittedName>
</protein>
<proteinExistence type="inferred from homology"/>
<gene>
    <name evidence="3" type="ORF">MCOS_LOCUS8487</name>
</gene>
<dbReference type="GO" id="GO:0019888">
    <property type="term" value="F:protein phosphatase regulator activity"/>
    <property type="evidence" value="ECO:0007669"/>
    <property type="project" value="InterPro"/>
</dbReference>
<dbReference type="InterPro" id="IPR015267">
    <property type="entry name" value="PPP4R2"/>
</dbReference>
<sequence length="198" mass="22475">QTWSHFVRAHFFNCSIPWVHIKPLILQKFNRVVDKFIEDAKEVLSPSVFQTAELNKLKERVYNILRQFEGTPFTIQRLCELLIQPRKHYTRPDKYLRGFEKACLVVSTIDCFGKYESSTGIANGSFTDGASTSSAEESSTGTKRSDEEDDDIEEDSVVPHGSIIATRRPCINFYRPLASPACSADRVRLMLFSASVCI</sequence>
<evidence type="ECO:0000256" key="1">
    <source>
        <dbReference type="ARBA" id="ARBA00009207"/>
    </source>
</evidence>
<dbReference type="PANTHER" id="PTHR16487:SF0">
    <property type="entry name" value="PROTEIN PHOSPHATASE 4 REGULATORY SUBUNIT 2-RELATED"/>
    <property type="match status" value="1"/>
</dbReference>
<reference evidence="3 4" key="1">
    <citation type="submission" date="2018-10" db="EMBL/GenBank/DDBJ databases">
        <authorList>
            <consortium name="Pathogen Informatics"/>
        </authorList>
    </citation>
    <scope>NUCLEOTIDE SEQUENCE [LARGE SCALE GENOMIC DNA]</scope>
</reference>
<dbReference type="STRING" id="53468.A0A0R3ULD6"/>
<organism evidence="3 4">
    <name type="scientific">Mesocestoides corti</name>
    <name type="common">Flatworm</name>
    <dbReference type="NCBI Taxonomy" id="53468"/>
    <lineage>
        <taxon>Eukaryota</taxon>
        <taxon>Metazoa</taxon>
        <taxon>Spiralia</taxon>
        <taxon>Lophotrochozoa</taxon>
        <taxon>Platyhelminthes</taxon>
        <taxon>Cestoda</taxon>
        <taxon>Eucestoda</taxon>
        <taxon>Cyclophyllidea</taxon>
        <taxon>Mesocestoididae</taxon>
        <taxon>Mesocestoides</taxon>
    </lineage>
</organism>
<dbReference type="GO" id="GO:0005634">
    <property type="term" value="C:nucleus"/>
    <property type="evidence" value="ECO:0007669"/>
    <property type="project" value="TreeGrafter"/>
</dbReference>
<dbReference type="GO" id="GO:0005737">
    <property type="term" value="C:cytoplasm"/>
    <property type="evidence" value="ECO:0007669"/>
    <property type="project" value="TreeGrafter"/>
</dbReference>
<name>A0A0R3ULD6_MESCO</name>
<feature type="compositionally biased region" description="Low complexity" evidence="2">
    <location>
        <begin position="129"/>
        <end position="142"/>
    </location>
</feature>
<feature type="non-terminal residue" evidence="3">
    <location>
        <position position="1"/>
    </location>
</feature>
<dbReference type="GO" id="GO:0030289">
    <property type="term" value="C:protein phosphatase 4 complex"/>
    <property type="evidence" value="ECO:0007669"/>
    <property type="project" value="InterPro"/>
</dbReference>
<evidence type="ECO:0000256" key="2">
    <source>
        <dbReference type="SAM" id="MobiDB-lite"/>
    </source>
</evidence>
<feature type="compositionally biased region" description="Acidic residues" evidence="2">
    <location>
        <begin position="147"/>
        <end position="156"/>
    </location>
</feature>
<dbReference type="Proteomes" id="UP000267029">
    <property type="component" value="Unassembled WGS sequence"/>
</dbReference>
<dbReference type="PANTHER" id="PTHR16487">
    <property type="entry name" value="PPP4R2-RELATED PROTEIN"/>
    <property type="match status" value="1"/>
</dbReference>
<evidence type="ECO:0000313" key="3">
    <source>
        <dbReference type="EMBL" id="VDD82484.1"/>
    </source>
</evidence>
<dbReference type="OrthoDB" id="341898at2759"/>
<accession>A0A0R3ULD6</accession>
<dbReference type="EMBL" id="UXSR01005520">
    <property type="protein sequence ID" value="VDD82484.1"/>
    <property type="molecule type" value="Genomic_DNA"/>
</dbReference>
<keyword evidence="4" id="KW-1185">Reference proteome</keyword>
<evidence type="ECO:0000313" key="4">
    <source>
        <dbReference type="Proteomes" id="UP000267029"/>
    </source>
</evidence>
<dbReference type="Pfam" id="PF09184">
    <property type="entry name" value="PPP4R2"/>
    <property type="match status" value="1"/>
</dbReference>